<reference evidence="2" key="1">
    <citation type="submission" date="2017-12" db="EMBL/GenBank/DDBJ databases">
        <authorList>
            <person name="Martens C."/>
            <person name="Dahlstrom E."/>
            <person name="Barbian K."/>
            <person name="Sykora L."/>
            <person name="Ricklefs S."/>
            <person name="Bruno D."/>
            <person name="Anzick I."/>
            <person name="Myles I."/>
            <person name="Datta S.K."/>
        </authorList>
    </citation>
    <scope>NUCLEOTIDE SEQUENCE</scope>
    <source>
        <strain evidence="2">AD2</strain>
    </source>
</reference>
<dbReference type="EMBL" id="CP025189">
    <property type="protein sequence ID" value="AWV24371.1"/>
    <property type="molecule type" value="Genomic_DNA"/>
</dbReference>
<feature type="region of interest" description="Disordered" evidence="1">
    <location>
        <begin position="1"/>
        <end position="29"/>
    </location>
</feature>
<proteinExistence type="predicted"/>
<protein>
    <submittedName>
        <fullName evidence="2">Uncharacterized protein</fullName>
    </submittedName>
</protein>
<sequence length="79" mass="8024">MPERPFRGGPGFPEAPSPRGPSGLSVSGGRLRLRRRPAGSAPDGLALPRGISGYGPLWHCGMGAGNGGEWAGVLTFAPS</sequence>
<dbReference type="AlphaFoldDB" id="A0A4Y1N2H0"/>
<feature type="compositionally biased region" description="Low complexity" evidence="1">
    <location>
        <begin position="20"/>
        <end position="29"/>
    </location>
</feature>
<evidence type="ECO:0000313" key="2">
    <source>
        <dbReference type="EMBL" id="AWV24371.1"/>
    </source>
</evidence>
<gene>
    <name evidence="2" type="ORF">RADP37_04637</name>
</gene>
<organism evidence="2">
    <name type="scientific">Roseomonas mucosa</name>
    <dbReference type="NCBI Taxonomy" id="207340"/>
    <lineage>
        <taxon>Bacteria</taxon>
        <taxon>Pseudomonadati</taxon>
        <taxon>Pseudomonadota</taxon>
        <taxon>Alphaproteobacteria</taxon>
        <taxon>Acetobacterales</taxon>
        <taxon>Roseomonadaceae</taxon>
        <taxon>Roseomonas</taxon>
    </lineage>
</organism>
<evidence type="ECO:0000256" key="1">
    <source>
        <dbReference type="SAM" id="MobiDB-lite"/>
    </source>
</evidence>
<name>A0A4Y1N2H0_9PROT</name>
<accession>A0A4Y1N2H0</accession>